<dbReference type="EC" id="4.98.1.1" evidence="9 10"/>
<accession>A0A1Y0IE62</accession>
<evidence type="ECO:0000256" key="9">
    <source>
        <dbReference type="HAMAP-Rule" id="MF_00323"/>
    </source>
</evidence>
<keyword evidence="5 9" id="KW-0350">Heme biosynthesis</keyword>
<name>A0A1Y0IE62_9GAMM</name>
<dbReference type="InterPro" id="IPR019772">
    <property type="entry name" value="Ferrochelatase_AS"/>
</dbReference>
<dbReference type="Pfam" id="PF00762">
    <property type="entry name" value="Ferrochelatase"/>
    <property type="match status" value="1"/>
</dbReference>
<keyword evidence="7 9" id="KW-0627">Porphyrin biosynthesis</keyword>
<evidence type="ECO:0000256" key="5">
    <source>
        <dbReference type="ARBA" id="ARBA00023133"/>
    </source>
</evidence>
<dbReference type="PROSITE" id="PS00534">
    <property type="entry name" value="FERROCHELATASE"/>
    <property type="match status" value="1"/>
</dbReference>
<proteinExistence type="inferred from homology"/>
<dbReference type="KEGG" id="ome:OLMES_4813"/>
<evidence type="ECO:0000256" key="1">
    <source>
        <dbReference type="ARBA" id="ARBA00007718"/>
    </source>
</evidence>
<dbReference type="UniPathway" id="UPA00252">
    <property type="reaction ID" value="UER00325"/>
</dbReference>
<feature type="binding site" evidence="9">
    <location>
        <position position="282"/>
    </location>
    <ligand>
        <name>Fe(2+)</name>
        <dbReference type="ChEBI" id="CHEBI:29033"/>
    </ligand>
</feature>
<evidence type="ECO:0000313" key="11">
    <source>
        <dbReference type="EMBL" id="ARU58802.1"/>
    </source>
</evidence>
<dbReference type="EMBL" id="CP021425">
    <property type="protein sequence ID" value="ARU58802.1"/>
    <property type="molecule type" value="Genomic_DNA"/>
</dbReference>
<evidence type="ECO:0000256" key="2">
    <source>
        <dbReference type="ARBA" id="ARBA00022490"/>
    </source>
</evidence>
<keyword evidence="3 9" id="KW-0479">Metal-binding</keyword>
<organism evidence="11 12">
    <name type="scientific">Oleiphilus messinensis</name>
    <dbReference type="NCBI Taxonomy" id="141451"/>
    <lineage>
        <taxon>Bacteria</taxon>
        <taxon>Pseudomonadati</taxon>
        <taxon>Pseudomonadota</taxon>
        <taxon>Gammaproteobacteria</taxon>
        <taxon>Oceanospirillales</taxon>
        <taxon>Oleiphilaceae</taxon>
        <taxon>Oleiphilus</taxon>
    </lineage>
</organism>
<evidence type="ECO:0000256" key="3">
    <source>
        <dbReference type="ARBA" id="ARBA00022723"/>
    </source>
</evidence>
<reference evidence="11 12" key="1">
    <citation type="submission" date="2017-05" db="EMBL/GenBank/DDBJ databases">
        <title>Genomic insights into alkan degradation activity of Oleiphilus messinensis.</title>
        <authorList>
            <person name="Kozyavkin S.A."/>
            <person name="Slesarev A.I."/>
            <person name="Golyshin P.N."/>
            <person name="Korzhenkov A."/>
            <person name="Golyshina O.N."/>
            <person name="Toshchakov S.V."/>
        </authorList>
    </citation>
    <scope>NUCLEOTIDE SEQUENCE [LARGE SCALE GENOMIC DNA]</scope>
    <source>
        <strain evidence="11 12">ME102</strain>
    </source>
</reference>
<comment type="similarity">
    <text evidence="1 9 10">Belongs to the ferrochelatase family.</text>
</comment>
<dbReference type="GO" id="GO:0006783">
    <property type="term" value="P:heme biosynthetic process"/>
    <property type="evidence" value="ECO:0007669"/>
    <property type="project" value="UniProtKB-UniRule"/>
</dbReference>
<evidence type="ECO:0000256" key="4">
    <source>
        <dbReference type="ARBA" id="ARBA00023004"/>
    </source>
</evidence>
<comment type="pathway">
    <text evidence="9 10">Porphyrin-containing compound metabolism; protoheme biosynthesis; protoheme from protoporphyrin-IX: step 1/1.</text>
</comment>
<feature type="binding site" evidence="9">
    <location>
        <position position="201"/>
    </location>
    <ligand>
        <name>Fe(2+)</name>
        <dbReference type="ChEBI" id="CHEBI:29033"/>
    </ligand>
</feature>
<dbReference type="GO" id="GO:0046872">
    <property type="term" value="F:metal ion binding"/>
    <property type="evidence" value="ECO:0007669"/>
    <property type="project" value="UniProtKB-KW"/>
</dbReference>
<dbReference type="InterPro" id="IPR033644">
    <property type="entry name" value="Ferrochelatase_C"/>
</dbReference>
<dbReference type="InterPro" id="IPR033659">
    <property type="entry name" value="Ferrochelatase_N"/>
</dbReference>
<comment type="catalytic activity">
    <reaction evidence="8">
        <text>Fe-coproporphyrin III + 2 H(+) = coproporphyrin III + Fe(2+)</text>
        <dbReference type="Rhea" id="RHEA:49572"/>
        <dbReference type="ChEBI" id="CHEBI:15378"/>
        <dbReference type="ChEBI" id="CHEBI:29033"/>
        <dbReference type="ChEBI" id="CHEBI:68438"/>
        <dbReference type="ChEBI" id="CHEBI:131725"/>
        <dbReference type="EC" id="4.99.1.9"/>
    </reaction>
    <physiologicalReaction direction="right-to-left" evidence="8">
        <dbReference type="Rhea" id="RHEA:49574"/>
    </physiologicalReaction>
</comment>
<gene>
    <name evidence="9 11" type="primary">hemH</name>
    <name evidence="11" type="ORF">OLMES_4813</name>
</gene>
<dbReference type="FunFam" id="3.40.50.1400:FF:000002">
    <property type="entry name" value="Ferrochelatase"/>
    <property type="match status" value="1"/>
</dbReference>
<dbReference type="PANTHER" id="PTHR11108">
    <property type="entry name" value="FERROCHELATASE"/>
    <property type="match status" value="1"/>
</dbReference>
<sequence>MPLKNRKSAVVLLNLGTPDAPESGAIRRYLKAFLGDPRVVEAPRIVWWLVLNLVILVFRPRKLVEPYSKLWKDGDSPLRALTIQQTEALKARLQGYSSEYPEVCYAMTYGHPGVETVLSRLMENGTEHVLILPLYPQYSGSTSGAAFDVVAKKLMKTRHLPGITFIKDYHDHPAYIEALADSVRNHWQTQGQQNHLLMSYHGIPKAYVEKGDPYLEHCQTTSRLLAEALNLSDTQWSMSFQSRVGRAEWLQPYTDETMKKLGKENLSGLDVICPGFSADCLETLEEIDEENREYFTEAGGQNFHYIPALNANAKHIDMMEQLVQDYLG</sequence>
<dbReference type="OrthoDB" id="9809741at2"/>
<dbReference type="HAMAP" id="MF_00323">
    <property type="entry name" value="Ferrochelatase"/>
    <property type="match status" value="1"/>
</dbReference>
<comment type="function">
    <text evidence="9 10">Catalyzes the ferrous insertion into protoporphyrin IX.</text>
</comment>
<evidence type="ECO:0000313" key="12">
    <source>
        <dbReference type="Proteomes" id="UP000196027"/>
    </source>
</evidence>
<keyword evidence="12" id="KW-1185">Reference proteome</keyword>
<keyword evidence="6 9" id="KW-0456">Lyase</keyword>
<comment type="subcellular location">
    <subcellularLocation>
        <location evidence="9 10">Cytoplasm</location>
    </subcellularLocation>
</comment>
<evidence type="ECO:0000256" key="7">
    <source>
        <dbReference type="ARBA" id="ARBA00023244"/>
    </source>
</evidence>
<dbReference type="CDD" id="cd00419">
    <property type="entry name" value="Ferrochelatase_C"/>
    <property type="match status" value="1"/>
</dbReference>
<dbReference type="Gene3D" id="3.40.50.1400">
    <property type="match status" value="2"/>
</dbReference>
<evidence type="ECO:0000256" key="10">
    <source>
        <dbReference type="RuleBase" id="RU000607"/>
    </source>
</evidence>
<dbReference type="NCBIfam" id="TIGR00109">
    <property type="entry name" value="hemH"/>
    <property type="match status" value="1"/>
</dbReference>
<keyword evidence="2 9" id="KW-0963">Cytoplasm</keyword>
<evidence type="ECO:0000256" key="6">
    <source>
        <dbReference type="ARBA" id="ARBA00023239"/>
    </source>
</evidence>
<dbReference type="CDD" id="cd03411">
    <property type="entry name" value="Ferrochelatase_N"/>
    <property type="match status" value="1"/>
</dbReference>
<keyword evidence="4 9" id="KW-0408">Iron</keyword>
<protein>
    <recommendedName>
        <fullName evidence="9 10">Ferrochelatase</fullName>
        <ecNumber evidence="9 10">4.98.1.1</ecNumber>
    </recommendedName>
    <alternativeName>
        <fullName evidence="9">Heme synthase</fullName>
    </alternativeName>
    <alternativeName>
        <fullName evidence="9">Protoheme ferro-lyase</fullName>
    </alternativeName>
</protein>
<dbReference type="SUPFAM" id="SSF53800">
    <property type="entry name" value="Chelatase"/>
    <property type="match status" value="1"/>
</dbReference>
<dbReference type="PANTHER" id="PTHR11108:SF1">
    <property type="entry name" value="FERROCHELATASE, MITOCHONDRIAL"/>
    <property type="match status" value="1"/>
</dbReference>
<dbReference type="GO" id="GO:0004325">
    <property type="term" value="F:ferrochelatase activity"/>
    <property type="evidence" value="ECO:0007669"/>
    <property type="project" value="UniProtKB-UniRule"/>
</dbReference>
<dbReference type="InterPro" id="IPR001015">
    <property type="entry name" value="Ferrochelatase"/>
</dbReference>
<evidence type="ECO:0000256" key="8">
    <source>
        <dbReference type="ARBA" id="ARBA00024536"/>
    </source>
</evidence>
<dbReference type="GO" id="GO:0005737">
    <property type="term" value="C:cytoplasm"/>
    <property type="evidence" value="ECO:0007669"/>
    <property type="project" value="UniProtKB-SubCell"/>
</dbReference>
<comment type="catalytic activity">
    <reaction evidence="9 10">
        <text>heme b + 2 H(+) = protoporphyrin IX + Fe(2+)</text>
        <dbReference type="Rhea" id="RHEA:22584"/>
        <dbReference type="ChEBI" id="CHEBI:15378"/>
        <dbReference type="ChEBI" id="CHEBI:29033"/>
        <dbReference type="ChEBI" id="CHEBI:57306"/>
        <dbReference type="ChEBI" id="CHEBI:60344"/>
        <dbReference type="EC" id="4.98.1.1"/>
    </reaction>
</comment>
<dbReference type="Proteomes" id="UP000196027">
    <property type="component" value="Chromosome"/>
</dbReference>
<dbReference type="AlphaFoldDB" id="A0A1Y0IE62"/>